<gene>
    <name evidence="2" type="ORF">NCCP602_28820</name>
</gene>
<keyword evidence="3" id="KW-1185">Reference proteome</keyword>
<proteinExistence type="predicted"/>
<dbReference type="Pfam" id="PF18144">
    <property type="entry name" value="SMODS"/>
    <property type="match status" value="1"/>
</dbReference>
<evidence type="ECO:0000256" key="1">
    <source>
        <dbReference type="ARBA" id="ARBA00023118"/>
    </source>
</evidence>
<protein>
    <recommendedName>
        <fullName evidence="4">Nucleotidyltransferase</fullName>
    </recommendedName>
</protein>
<name>A0ABP3CCA4_9MICO</name>
<accession>A0ABP3CCA4</accession>
<comment type="caution">
    <text evidence="2">The sequence shown here is derived from an EMBL/GenBank/DDBJ whole genome shotgun (WGS) entry which is preliminary data.</text>
</comment>
<sequence>MSATTASLLESLIRAMTPDEVARTAAARHRKEVEDWLTADLEIIRMRETGSWHHGTALDRFSDVDYFVTMRGSRPLASGAAIEALLSSLSRGINGALVSIDRPSVRLRYFDDGPDVEITPAYYQDTDDYDIPDPDGSGWIRSNPATHLKYVDRAQRETAGRAKGLIRLVKTWKTWNNVPLSSFYLEMRVAQYTLDNKPIIYDRDLRNFFRGLANNGLREMNDPTNYGRRITTGTSSLAESVTAKYAVEEAARLSRLAREAAEDDDHPTAIRHLLTLFNCDT</sequence>
<evidence type="ECO:0000313" key="3">
    <source>
        <dbReference type="Proteomes" id="UP001498238"/>
    </source>
</evidence>
<keyword evidence="1" id="KW-0051">Antiviral defense</keyword>
<dbReference type="SUPFAM" id="SSF81301">
    <property type="entry name" value="Nucleotidyltransferase"/>
    <property type="match status" value="1"/>
</dbReference>
<reference evidence="2 3" key="1">
    <citation type="submission" date="2024-01" db="EMBL/GenBank/DDBJ databases">
        <title>Characterization of antibiotic resistant novel bacterial strains and their environmental applications.</title>
        <authorList>
            <person name="Manzoor S."/>
            <person name="Abbas S."/>
            <person name="Arshad M."/>
            <person name="Ahmed I."/>
        </authorList>
    </citation>
    <scope>NUCLEOTIDE SEQUENCE [LARGE SCALE GENOMIC DNA]</scope>
    <source>
        <strain evidence="2 3">NCCP-602</strain>
    </source>
</reference>
<evidence type="ECO:0000313" key="2">
    <source>
        <dbReference type="EMBL" id="GAA0036921.1"/>
    </source>
</evidence>
<dbReference type="InterPro" id="IPR006116">
    <property type="entry name" value="NT_2-5OAS_ClassI-CCAase"/>
</dbReference>
<dbReference type="EMBL" id="BAAAAF010000014">
    <property type="protein sequence ID" value="GAA0036921.1"/>
    <property type="molecule type" value="Genomic_DNA"/>
</dbReference>
<dbReference type="InterPro" id="IPR043519">
    <property type="entry name" value="NT_sf"/>
</dbReference>
<evidence type="ECO:0008006" key="4">
    <source>
        <dbReference type="Google" id="ProtNLM"/>
    </source>
</evidence>
<dbReference type="Proteomes" id="UP001498238">
    <property type="component" value="Unassembled WGS sequence"/>
</dbReference>
<dbReference type="RefSeq" id="WP_339393603.1">
    <property type="nucleotide sequence ID" value="NZ_BAAAAF010000014.1"/>
</dbReference>
<dbReference type="CDD" id="cd05400">
    <property type="entry name" value="NT_2-5OAS_ClassI-CCAase"/>
    <property type="match status" value="1"/>
</dbReference>
<organism evidence="2 3">
    <name type="scientific">Brevibacterium metallidurans</name>
    <dbReference type="NCBI Taxonomy" id="1482676"/>
    <lineage>
        <taxon>Bacteria</taxon>
        <taxon>Bacillati</taxon>
        <taxon>Actinomycetota</taxon>
        <taxon>Actinomycetes</taxon>
        <taxon>Micrococcales</taxon>
        <taxon>Brevibacteriaceae</taxon>
        <taxon>Brevibacterium</taxon>
    </lineage>
</organism>